<reference evidence="1" key="1">
    <citation type="submission" date="2014-09" db="EMBL/GenBank/DDBJ databases">
        <authorList>
            <person name="Magalhaes I.L.F."/>
            <person name="Oliveira U."/>
            <person name="Santos F.R."/>
            <person name="Vidigal T.H.D.A."/>
            <person name="Brescovit A.D."/>
            <person name="Santos A.J."/>
        </authorList>
    </citation>
    <scope>NUCLEOTIDE SEQUENCE</scope>
    <source>
        <tissue evidence="1">Shoot tissue taken approximately 20 cm above the soil surface</tissue>
    </source>
</reference>
<dbReference type="AlphaFoldDB" id="A0A0A9B4K2"/>
<protein>
    <submittedName>
        <fullName evidence="1">Uncharacterized protein</fullName>
    </submittedName>
</protein>
<accession>A0A0A9B4K2</accession>
<dbReference type="EMBL" id="GBRH01238961">
    <property type="protein sequence ID" value="JAD58934.1"/>
    <property type="molecule type" value="Transcribed_RNA"/>
</dbReference>
<sequence>MLGQPRLIKPCGIVDAKQIDPCGR</sequence>
<evidence type="ECO:0000313" key="1">
    <source>
        <dbReference type="EMBL" id="JAD58934.1"/>
    </source>
</evidence>
<proteinExistence type="predicted"/>
<organism evidence="1">
    <name type="scientific">Arundo donax</name>
    <name type="common">Giant reed</name>
    <name type="synonym">Donax arundinaceus</name>
    <dbReference type="NCBI Taxonomy" id="35708"/>
    <lineage>
        <taxon>Eukaryota</taxon>
        <taxon>Viridiplantae</taxon>
        <taxon>Streptophyta</taxon>
        <taxon>Embryophyta</taxon>
        <taxon>Tracheophyta</taxon>
        <taxon>Spermatophyta</taxon>
        <taxon>Magnoliopsida</taxon>
        <taxon>Liliopsida</taxon>
        <taxon>Poales</taxon>
        <taxon>Poaceae</taxon>
        <taxon>PACMAD clade</taxon>
        <taxon>Arundinoideae</taxon>
        <taxon>Arundineae</taxon>
        <taxon>Arundo</taxon>
    </lineage>
</organism>
<reference evidence="1" key="2">
    <citation type="journal article" date="2015" name="Data Brief">
        <title>Shoot transcriptome of the giant reed, Arundo donax.</title>
        <authorList>
            <person name="Barrero R.A."/>
            <person name="Guerrero F.D."/>
            <person name="Moolhuijzen P."/>
            <person name="Goolsby J.A."/>
            <person name="Tidwell J."/>
            <person name="Bellgard S.E."/>
            <person name="Bellgard M.I."/>
        </authorList>
    </citation>
    <scope>NUCLEOTIDE SEQUENCE</scope>
    <source>
        <tissue evidence="1">Shoot tissue taken approximately 20 cm above the soil surface</tissue>
    </source>
</reference>
<name>A0A0A9B4K2_ARUDO</name>